<comment type="function">
    <text evidence="9">Catalyzes a mechanistically unusual reaction, the ATP-dependent insertion of CO2 between the N7 and N8 nitrogen atoms of 7,8-diaminopelargonic acid (DAPA, also called 7,8-diammoniononanoate) to form a ureido ring.</text>
</comment>
<comment type="caution">
    <text evidence="9">Lacks conserved residue(s) required for the propagation of feature annotation.</text>
</comment>
<evidence type="ECO:0000256" key="6">
    <source>
        <dbReference type="ARBA" id="ARBA00022840"/>
    </source>
</evidence>
<evidence type="ECO:0000256" key="2">
    <source>
        <dbReference type="ARBA" id="ARBA00022598"/>
    </source>
</evidence>
<evidence type="ECO:0000256" key="5">
    <source>
        <dbReference type="ARBA" id="ARBA00022756"/>
    </source>
</evidence>
<evidence type="ECO:0000256" key="7">
    <source>
        <dbReference type="ARBA" id="ARBA00022842"/>
    </source>
</evidence>
<comment type="subcellular location">
    <subcellularLocation>
        <location evidence="9">Cytoplasm</location>
    </subcellularLocation>
</comment>
<keyword evidence="4 9" id="KW-0547">Nucleotide-binding</keyword>
<evidence type="ECO:0000313" key="10">
    <source>
        <dbReference type="EMBL" id="ODG92544.1"/>
    </source>
</evidence>
<comment type="catalytic activity">
    <reaction evidence="8">
        <text>(7R,8S)-8-amino-7-(carboxyamino)nonanoate + ATP = (4R,5S)-dethiobiotin + ADP + phosphate + H(+)</text>
        <dbReference type="Rhea" id="RHEA:63684"/>
        <dbReference type="ChEBI" id="CHEBI:15378"/>
        <dbReference type="ChEBI" id="CHEBI:30616"/>
        <dbReference type="ChEBI" id="CHEBI:43474"/>
        <dbReference type="ChEBI" id="CHEBI:149470"/>
        <dbReference type="ChEBI" id="CHEBI:149473"/>
        <dbReference type="ChEBI" id="CHEBI:456216"/>
    </reaction>
</comment>
<keyword evidence="6 9" id="KW-0067">ATP-binding</keyword>
<dbReference type="InterPro" id="IPR027417">
    <property type="entry name" value="P-loop_NTPase"/>
</dbReference>
<dbReference type="Proteomes" id="UP000094580">
    <property type="component" value="Unassembled WGS sequence"/>
</dbReference>
<feature type="binding site" evidence="9">
    <location>
        <begin position="176"/>
        <end position="177"/>
    </location>
    <ligand>
        <name>ATP</name>
        <dbReference type="ChEBI" id="CHEBI:30616"/>
    </ligand>
</feature>
<comment type="similarity">
    <text evidence="9">Belongs to the dethiobiotin synthetase family.</text>
</comment>
<dbReference type="PANTHER" id="PTHR43210">
    <property type="entry name" value="DETHIOBIOTIN SYNTHETASE"/>
    <property type="match status" value="1"/>
</dbReference>
<comment type="caution">
    <text evidence="10">The sequence shown here is derived from an EMBL/GenBank/DDBJ whole genome shotgun (WGS) entry which is preliminary data.</text>
</comment>
<gene>
    <name evidence="9" type="primary">bioD</name>
    <name evidence="10" type="ORF">BED47_19065</name>
</gene>
<feature type="binding site" evidence="9">
    <location>
        <position position="55"/>
    </location>
    <ligand>
        <name>ATP</name>
        <dbReference type="ChEBI" id="CHEBI:30616"/>
    </ligand>
</feature>
<keyword evidence="11" id="KW-1185">Reference proteome</keyword>
<evidence type="ECO:0000313" key="11">
    <source>
        <dbReference type="Proteomes" id="UP000094580"/>
    </source>
</evidence>
<dbReference type="InterPro" id="IPR004472">
    <property type="entry name" value="DTB_synth_BioD"/>
</dbReference>
<feature type="binding site" evidence="9">
    <location>
        <position position="207"/>
    </location>
    <ligand>
        <name>ATP</name>
        <dbReference type="ChEBI" id="CHEBI:30616"/>
    </ligand>
</feature>
<keyword evidence="3 9" id="KW-0479">Metal-binding</keyword>
<feature type="active site" evidence="9">
    <location>
        <position position="38"/>
    </location>
</feature>
<feature type="binding site" evidence="9">
    <location>
        <position position="17"/>
    </location>
    <ligand>
        <name>Mg(2+)</name>
        <dbReference type="ChEBI" id="CHEBI:18420"/>
    </ligand>
</feature>
<evidence type="ECO:0000256" key="1">
    <source>
        <dbReference type="ARBA" id="ARBA00022490"/>
    </source>
</evidence>
<dbReference type="PIRSF" id="PIRSF006755">
    <property type="entry name" value="DTB_synth"/>
    <property type="match status" value="1"/>
</dbReference>
<proteinExistence type="inferred from homology"/>
<dbReference type="CDD" id="cd03109">
    <property type="entry name" value="DTBS"/>
    <property type="match status" value="1"/>
</dbReference>
<feature type="binding site" evidence="9">
    <location>
        <position position="55"/>
    </location>
    <ligand>
        <name>Mg(2+)</name>
        <dbReference type="ChEBI" id="CHEBI:18420"/>
    </ligand>
</feature>
<dbReference type="EMBL" id="MDKC01000007">
    <property type="protein sequence ID" value="ODG92544.1"/>
    <property type="molecule type" value="Genomic_DNA"/>
</dbReference>
<dbReference type="Pfam" id="PF13500">
    <property type="entry name" value="AAA_26"/>
    <property type="match status" value="1"/>
</dbReference>
<sequence length="228" mass="25583">MGKGYFVTGIDTNIGKTYVTAQMVNCLQNKGIDAIPYKPIQSGVVNINNRLIGEDTAYYKENLELTEEHEYYGTYTLKTPVSPHLASKLEDVYIDEHVILEKYKQLENKHDVVFVEGAGGVAVPLKDNFGTIDLIKRLNLPVLLVTSLKLGTINHTVLTTEYLKSHQINLMGLLINKVPSVMGEMEKDNLVMLEKLTGHNILGVIPEQMDSFTETSIIEFQQLLTKNQ</sequence>
<keyword evidence="5 9" id="KW-0093">Biotin biosynthesis</keyword>
<dbReference type="HAMAP" id="MF_00336">
    <property type="entry name" value="BioD"/>
    <property type="match status" value="1"/>
</dbReference>
<dbReference type="PANTHER" id="PTHR43210:SF2">
    <property type="entry name" value="ATP-DEPENDENT DETHIOBIOTIN SYNTHETASE BIOD 2"/>
    <property type="match status" value="1"/>
</dbReference>
<comment type="subunit">
    <text evidence="9">Homodimer.</text>
</comment>
<keyword evidence="2 9" id="KW-0436">Ligase</keyword>
<accession>A0ABX2ZVX4</accession>
<comment type="cofactor">
    <cofactor evidence="9">
        <name>Mg(2+)</name>
        <dbReference type="ChEBI" id="CHEBI:18420"/>
    </cofactor>
</comment>
<dbReference type="SUPFAM" id="SSF52540">
    <property type="entry name" value="P-loop containing nucleoside triphosphate hydrolases"/>
    <property type="match status" value="1"/>
</dbReference>
<protein>
    <recommendedName>
        <fullName evidence="9">ATP-dependent dethiobiotin synthetase BioD</fullName>
        <ecNumber evidence="9">6.3.3.3</ecNumber>
    </recommendedName>
    <alternativeName>
        <fullName evidence="9">DTB synthetase</fullName>
        <shortName evidence="9">DTBS</shortName>
    </alternativeName>
    <alternativeName>
        <fullName evidence="9">Dethiobiotin synthase</fullName>
    </alternativeName>
</protein>
<evidence type="ECO:0000256" key="3">
    <source>
        <dbReference type="ARBA" id="ARBA00022723"/>
    </source>
</evidence>
<keyword evidence="7 9" id="KW-0460">Magnesium</keyword>
<feature type="binding site" evidence="9">
    <location>
        <position position="42"/>
    </location>
    <ligand>
        <name>substrate</name>
    </ligand>
</feature>
<dbReference type="RefSeq" id="WP_069033179.1">
    <property type="nucleotide sequence ID" value="NZ_MDKC01000007.1"/>
</dbReference>
<dbReference type="Gene3D" id="3.40.50.300">
    <property type="entry name" value="P-loop containing nucleotide triphosphate hydrolases"/>
    <property type="match status" value="1"/>
</dbReference>
<feature type="binding site" evidence="9">
    <location>
        <begin position="116"/>
        <end position="119"/>
    </location>
    <ligand>
        <name>ATP</name>
        <dbReference type="ChEBI" id="CHEBI:30616"/>
    </ligand>
</feature>
<comment type="pathway">
    <text evidence="9">Cofactor biosynthesis; biotin biosynthesis; biotin from 7,8-diaminononanoate: step 1/2.</text>
</comment>
<reference evidence="10 11" key="1">
    <citation type="submission" date="2016-07" db="EMBL/GenBank/DDBJ databases">
        <authorList>
            <person name="Townsley L."/>
            <person name="Shank E.A."/>
        </authorList>
    </citation>
    <scope>NUCLEOTIDE SEQUENCE [LARGE SCALE GENOMIC DNA]</scope>
    <source>
        <strain evidence="10 11">CH01</strain>
    </source>
</reference>
<comment type="catalytic activity">
    <reaction evidence="9">
        <text>(7R,8S)-7,8-diammoniononanoate + CO2 + ATP = (4R,5S)-dethiobiotin + ADP + phosphate + 3 H(+)</text>
        <dbReference type="Rhea" id="RHEA:15805"/>
        <dbReference type="ChEBI" id="CHEBI:15378"/>
        <dbReference type="ChEBI" id="CHEBI:16526"/>
        <dbReference type="ChEBI" id="CHEBI:30616"/>
        <dbReference type="ChEBI" id="CHEBI:43474"/>
        <dbReference type="ChEBI" id="CHEBI:149469"/>
        <dbReference type="ChEBI" id="CHEBI:149473"/>
        <dbReference type="ChEBI" id="CHEBI:456216"/>
        <dbReference type="EC" id="6.3.3.3"/>
    </reaction>
</comment>
<name>A0ABX2ZVX4_9BACI</name>
<evidence type="ECO:0000256" key="4">
    <source>
        <dbReference type="ARBA" id="ARBA00022741"/>
    </source>
</evidence>
<organism evidence="10 11">
    <name type="scientific">Gottfriedia luciferensis</name>
    <dbReference type="NCBI Taxonomy" id="178774"/>
    <lineage>
        <taxon>Bacteria</taxon>
        <taxon>Bacillati</taxon>
        <taxon>Bacillota</taxon>
        <taxon>Bacilli</taxon>
        <taxon>Bacillales</taxon>
        <taxon>Bacillaceae</taxon>
        <taxon>Gottfriedia</taxon>
    </lineage>
</organism>
<keyword evidence="1 9" id="KW-0963">Cytoplasm</keyword>
<dbReference type="NCBIfam" id="TIGR00347">
    <property type="entry name" value="bioD"/>
    <property type="match status" value="1"/>
</dbReference>
<feature type="binding site" evidence="9">
    <location>
        <position position="116"/>
    </location>
    <ligand>
        <name>Mg(2+)</name>
        <dbReference type="ChEBI" id="CHEBI:18420"/>
    </ligand>
</feature>
<feature type="binding site" evidence="9">
    <location>
        <begin position="13"/>
        <end position="18"/>
    </location>
    <ligand>
        <name>ATP</name>
        <dbReference type="ChEBI" id="CHEBI:30616"/>
    </ligand>
</feature>
<evidence type="ECO:0000256" key="8">
    <source>
        <dbReference type="ARBA" id="ARBA00047386"/>
    </source>
</evidence>
<evidence type="ECO:0000256" key="9">
    <source>
        <dbReference type="HAMAP-Rule" id="MF_00336"/>
    </source>
</evidence>
<dbReference type="EC" id="6.3.3.3" evidence="9"/>